<dbReference type="Proteomes" id="UP000320085">
    <property type="component" value="Unassembled WGS sequence"/>
</dbReference>
<feature type="domain" description="Glycosyltransferase 2-like" evidence="1">
    <location>
        <begin position="11"/>
        <end position="133"/>
    </location>
</feature>
<dbReference type="AlphaFoldDB" id="A0A543PXM7"/>
<dbReference type="InterPro" id="IPR001173">
    <property type="entry name" value="Glyco_trans_2-like"/>
</dbReference>
<proteinExistence type="predicted"/>
<dbReference type="OrthoDB" id="9771846at2"/>
<dbReference type="InterPro" id="IPR029044">
    <property type="entry name" value="Nucleotide-diphossugar_trans"/>
</dbReference>
<dbReference type="Gene3D" id="3.90.550.10">
    <property type="entry name" value="Spore Coat Polysaccharide Biosynthesis Protein SpsA, Chain A"/>
    <property type="match status" value="1"/>
</dbReference>
<evidence type="ECO:0000313" key="3">
    <source>
        <dbReference type="Proteomes" id="UP000320085"/>
    </source>
</evidence>
<dbReference type="PANTHER" id="PTHR43179">
    <property type="entry name" value="RHAMNOSYLTRANSFERASE WBBL"/>
    <property type="match status" value="1"/>
</dbReference>
<sequence>MPPGKAADLDIVIVTYESSHLIGACLDSIEQARGDLDLTVTVADNASTDGTAALVLARGDGTHLVEMGRNAGFSTANNRAIAGGEARHVLVLNPDTVVTAGALETLVSFADAHPGAGVVAPRLLNADGSPQLTARAFPTPAAAVFGRRSPVTRWFPHNRWSSRFLVERDHTGTEPFTVDWVSGAAMLVPRAVVESVGAFDEGFFLFWEDADWCRRISDAGHEVWCVPTAVVVHDEGGTRDHGWTPRTIRHFHTGAYRYWTKHHAPQPWNPLRVGAAGLLGARAAALTVSTSLHSQLERTGR</sequence>
<organism evidence="2 3">
    <name type="scientific">Humibacillus xanthopallidus</name>
    <dbReference type="NCBI Taxonomy" id="412689"/>
    <lineage>
        <taxon>Bacteria</taxon>
        <taxon>Bacillati</taxon>
        <taxon>Actinomycetota</taxon>
        <taxon>Actinomycetes</taxon>
        <taxon>Micrococcales</taxon>
        <taxon>Intrasporangiaceae</taxon>
        <taxon>Humibacillus</taxon>
    </lineage>
</organism>
<evidence type="ECO:0000259" key="1">
    <source>
        <dbReference type="Pfam" id="PF00535"/>
    </source>
</evidence>
<reference evidence="2 3" key="1">
    <citation type="submission" date="2019-06" db="EMBL/GenBank/DDBJ databases">
        <title>Sequencing the genomes of 1000 actinobacteria strains.</title>
        <authorList>
            <person name="Klenk H.-P."/>
        </authorList>
    </citation>
    <scope>NUCLEOTIDE SEQUENCE [LARGE SCALE GENOMIC DNA]</scope>
    <source>
        <strain evidence="2 3">DSM 21776</strain>
    </source>
</reference>
<name>A0A543PXM7_9MICO</name>
<evidence type="ECO:0000313" key="2">
    <source>
        <dbReference type="EMBL" id="TQN48834.1"/>
    </source>
</evidence>
<dbReference type="Pfam" id="PF00535">
    <property type="entry name" value="Glycos_transf_2"/>
    <property type="match status" value="1"/>
</dbReference>
<gene>
    <name evidence="2" type="ORF">FHX52_1987</name>
</gene>
<dbReference type="CDD" id="cd04186">
    <property type="entry name" value="GT_2_like_c"/>
    <property type="match status" value="1"/>
</dbReference>
<dbReference type="PANTHER" id="PTHR43179:SF7">
    <property type="entry name" value="RHAMNOSYLTRANSFERASE WBBL"/>
    <property type="match status" value="1"/>
</dbReference>
<dbReference type="EMBL" id="VFQF01000001">
    <property type="protein sequence ID" value="TQN48834.1"/>
    <property type="molecule type" value="Genomic_DNA"/>
</dbReference>
<dbReference type="SUPFAM" id="SSF53448">
    <property type="entry name" value="Nucleotide-diphospho-sugar transferases"/>
    <property type="match status" value="1"/>
</dbReference>
<comment type="caution">
    <text evidence="2">The sequence shown here is derived from an EMBL/GenBank/DDBJ whole genome shotgun (WGS) entry which is preliminary data.</text>
</comment>
<dbReference type="RefSeq" id="WP_141821721.1">
    <property type="nucleotide sequence ID" value="NZ_BAAAQC010000013.1"/>
</dbReference>
<accession>A0A543PXM7</accession>
<protein>
    <recommendedName>
        <fullName evidence="1">Glycosyltransferase 2-like domain-containing protein</fullName>
    </recommendedName>
</protein>